<dbReference type="InterPro" id="IPR027359">
    <property type="entry name" value="Volt_channel_dom_sf"/>
</dbReference>
<keyword evidence="4" id="KW-1003">Cell membrane</keyword>
<feature type="domain" description="Ion transport" evidence="16">
    <location>
        <begin position="59"/>
        <end position="172"/>
    </location>
</feature>
<dbReference type="InterPro" id="IPR005821">
    <property type="entry name" value="Ion_trans_dom"/>
</dbReference>
<evidence type="ECO:0000256" key="12">
    <source>
        <dbReference type="ARBA" id="ARBA00031989"/>
    </source>
</evidence>
<evidence type="ECO:0000256" key="3">
    <source>
        <dbReference type="ARBA" id="ARBA00022448"/>
    </source>
</evidence>
<evidence type="ECO:0000256" key="9">
    <source>
        <dbReference type="ARBA" id="ARBA00023065"/>
    </source>
</evidence>
<dbReference type="AlphaFoldDB" id="A0AAJ7WNM6"/>
<keyword evidence="9" id="KW-0406">Ion transport</keyword>
<keyword evidence="10 15" id="KW-0472">Membrane</keyword>
<evidence type="ECO:0000256" key="10">
    <source>
        <dbReference type="ARBA" id="ARBA00023136"/>
    </source>
</evidence>
<keyword evidence="6" id="KW-0851">Voltage-gated channel</keyword>
<organism evidence="17 18">
    <name type="scientific">Petromyzon marinus</name>
    <name type="common">Sea lamprey</name>
    <dbReference type="NCBI Taxonomy" id="7757"/>
    <lineage>
        <taxon>Eukaryota</taxon>
        <taxon>Metazoa</taxon>
        <taxon>Chordata</taxon>
        <taxon>Craniata</taxon>
        <taxon>Vertebrata</taxon>
        <taxon>Cyclostomata</taxon>
        <taxon>Hyperoartia</taxon>
        <taxon>Petromyzontiformes</taxon>
        <taxon>Petromyzontidae</taxon>
        <taxon>Petromyzon</taxon>
    </lineage>
</organism>
<keyword evidence="8 13" id="KW-0175">Coiled coil</keyword>
<evidence type="ECO:0000313" key="18">
    <source>
        <dbReference type="RefSeq" id="XP_032803138.1"/>
    </source>
</evidence>
<evidence type="ECO:0000259" key="16">
    <source>
        <dbReference type="Pfam" id="PF00520"/>
    </source>
</evidence>
<feature type="coiled-coil region" evidence="13">
    <location>
        <begin position="179"/>
        <end position="213"/>
    </location>
</feature>
<evidence type="ECO:0000256" key="8">
    <source>
        <dbReference type="ARBA" id="ARBA00023054"/>
    </source>
</evidence>
<evidence type="ECO:0000256" key="14">
    <source>
        <dbReference type="SAM" id="MobiDB-lite"/>
    </source>
</evidence>
<dbReference type="GO" id="GO:0034702">
    <property type="term" value="C:monoatomic ion channel complex"/>
    <property type="evidence" value="ECO:0007669"/>
    <property type="project" value="UniProtKB-KW"/>
</dbReference>
<feature type="transmembrane region" description="Helical" evidence="15">
    <location>
        <begin position="97"/>
        <end position="118"/>
    </location>
</feature>
<dbReference type="PANTHER" id="PTHR46480">
    <property type="entry name" value="F20B24.22"/>
    <property type="match status" value="1"/>
</dbReference>
<keyword evidence="11" id="KW-0407">Ion channel</keyword>
<name>A0AAJ7WNM6_PETMA</name>
<evidence type="ECO:0000256" key="6">
    <source>
        <dbReference type="ARBA" id="ARBA00022882"/>
    </source>
</evidence>
<keyword evidence="5 15" id="KW-0812">Transmembrane</keyword>
<evidence type="ECO:0000256" key="11">
    <source>
        <dbReference type="ARBA" id="ARBA00023303"/>
    </source>
</evidence>
<feature type="transmembrane region" description="Helical" evidence="15">
    <location>
        <begin position="61"/>
        <end position="85"/>
    </location>
</feature>
<accession>A0AAJ7WNM6</accession>
<dbReference type="Proteomes" id="UP001318040">
    <property type="component" value="Chromosome 5"/>
</dbReference>
<keyword evidence="3" id="KW-0813">Transport</keyword>
<dbReference type="CTD" id="84329"/>
<dbReference type="GO" id="GO:0030171">
    <property type="term" value="F:voltage-gated proton channel activity"/>
    <property type="evidence" value="ECO:0007669"/>
    <property type="project" value="InterPro"/>
</dbReference>
<feature type="compositionally biased region" description="Acidic residues" evidence="14">
    <location>
        <begin position="20"/>
        <end position="35"/>
    </location>
</feature>
<keyword evidence="7 15" id="KW-1133">Transmembrane helix</keyword>
<dbReference type="PANTHER" id="PTHR46480:SF1">
    <property type="entry name" value="VOLTAGE-GATED HYDROGEN CHANNEL 1"/>
    <property type="match status" value="1"/>
</dbReference>
<proteinExistence type="predicted"/>
<evidence type="ECO:0000256" key="13">
    <source>
        <dbReference type="SAM" id="Coils"/>
    </source>
</evidence>
<evidence type="ECO:0000256" key="1">
    <source>
        <dbReference type="ARBA" id="ARBA00004651"/>
    </source>
</evidence>
<reference evidence="18" key="1">
    <citation type="submission" date="2025-08" db="UniProtKB">
        <authorList>
            <consortium name="RefSeq"/>
        </authorList>
    </citation>
    <scope>IDENTIFICATION</scope>
    <source>
        <tissue evidence="18">Sperm</tissue>
    </source>
</reference>
<evidence type="ECO:0000256" key="5">
    <source>
        <dbReference type="ARBA" id="ARBA00022692"/>
    </source>
</evidence>
<evidence type="ECO:0000256" key="15">
    <source>
        <dbReference type="SAM" id="Phobius"/>
    </source>
</evidence>
<evidence type="ECO:0000256" key="4">
    <source>
        <dbReference type="ARBA" id="ARBA00022475"/>
    </source>
</evidence>
<feature type="transmembrane region" description="Helical" evidence="15">
    <location>
        <begin position="130"/>
        <end position="149"/>
    </location>
</feature>
<feature type="transmembrane region" description="Helical" evidence="15">
    <location>
        <begin position="155"/>
        <end position="175"/>
    </location>
</feature>
<evidence type="ECO:0000256" key="7">
    <source>
        <dbReference type="ARBA" id="ARBA00022989"/>
    </source>
</evidence>
<evidence type="ECO:0000313" key="17">
    <source>
        <dbReference type="Proteomes" id="UP001318040"/>
    </source>
</evidence>
<dbReference type="Gene3D" id="1.20.120.350">
    <property type="entry name" value="Voltage-gated potassium channels. Chain C"/>
    <property type="match status" value="1"/>
</dbReference>
<dbReference type="RefSeq" id="XP_032803138.1">
    <property type="nucleotide sequence ID" value="XM_032947247.1"/>
</dbReference>
<keyword evidence="17" id="KW-1185">Reference proteome</keyword>
<comment type="subcellular location">
    <subcellularLocation>
        <location evidence="1">Cell membrane</location>
        <topology evidence="1">Multi-pass membrane protein</topology>
    </subcellularLocation>
</comment>
<protein>
    <recommendedName>
        <fullName evidence="2">Voltage-gated hydrogen channel 1</fullName>
    </recommendedName>
    <alternativeName>
        <fullName evidence="12">Hydrogen voltage-gated channel 1</fullName>
    </alternativeName>
</protein>
<dbReference type="GO" id="GO:0005886">
    <property type="term" value="C:plasma membrane"/>
    <property type="evidence" value="ECO:0007669"/>
    <property type="project" value="UniProtKB-SubCell"/>
</dbReference>
<feature type="region of interest" description="Disordered" evidence="14">
    <location>
        <begin position="1"/>
        <end position="43"/>
    </location>
</feature>
<dbReference type="KEGG" id="pmrn:116939174"/>
<dbReference type="Pfam" id="PF00520">
    <property type="entry name" value="Ion_trans"/>
    <property type="match status" value="1"/>
</dbReference>
<gene>
    <name evidence="18" type="primary">HVCN1</name>
</gene>
<evidence type="ECO:0000256" key="2">
    <source>
        <dbReference type="ARBA" id="ARBA00015897"/>
    </source>
</evidence>
<sequence length="229" mass="26210">MERYLQYFSTLGDPPRSPGDDENEAIVSEESDDVEQSVLEPPPSSFRDSLKRILTSERFQVAVVCLVLLDAGLVMGELIIDLSIIKTHKDSVAPEVLHYMSLAILSLFMVELAVKLFAFRLEFFWHPLEVLDGAVVAISFALDIFYASRHDGFDATAFLILLRLWRIARIANGIVMSVKNRTGRRVAVLKREKEALQRRCLEQEQELEHLRSLVQQHGIKWQRPCQTRC</sequence>
<dbReference type="InterPro" id="IPR031846">
    <property type="entry name" value="Hvcn1"/>
</dbReference>